<organism evidence="3 4">
    <name type="scientific">Roseimicrobium gellanilyticum</name>
    <dbReference type="NCBI Taxonomy" id="748857"/>
    <lineage>
        <taxon>Bacteria</taxon>
        <taxon>Pseudomonadati</taxon>
        <taxon>Verrucomicrobiota</taxon>
        <taxon>Verrucomicrobiia</taxon>
        <taxon>Verrucomicrobiales</taxon>
        <taxon>Verrucomicrobiaceae</taxon>
        <taxon>Roseimicrobium</taxon>
    </lineage>
</organism>
<sequence>MSNTNPDAPLEVAIIRAKTHELYQNHAQVKRLQGAEEKAAAEYADAADNLSILRKSPQNDPAYREKNKNGSLGMNGSEFDQMLAHWVKQEKDCREAAEKIASELGQTQREIVRLQTELAQLGEKLHQRKEAAEVDAIQDDLGIDFDDLNKQGKSTDDLLQSTAKSTQAHLETNVTQQASTVGRVQKDIDLCNDLQTKLQAERAALSSGVIDRVMNWRKISEIDKNLKDVASKKTDRESMLKVAKSELDKATTELEAHTKTFGVNDGAKVNNVGTQAHINFHGHGDKQQQGKKVTLPNTGPSIQEMTQLGPKAPHVHR</sequence>
<keyword evidence="4" id="KW-1185">Reference proteome</keyword>
<name>A0A366H3Z1_9BACT</name>
<gene>
    <name evidence="3" type="ORF">DES53_12162</name>
</gene>
<evidence type="ECO:0000313" key="4">
    <source>
        <dbReference type="Proteomes" id="UP000253426"/>
    </source>
</evidence>
<feature type="region of interest" description="Disordered" evidence="2">
    <location>
        <begin position="281"/>
        <end position="317"/>
    </location>
</feature>
<feature type="compositionally biased region" description="Polar residues" evidence="2">
    <location>
        <begin position="295"/>
        <end position="306"/>
    </location>
</feature>
<proteinExistence type="predicted"/>
<evidence type="ECO:0000256" key="2">
    <source>
        <dbReference type="SAM" id="MobiDB-lite"/>
    </source>
</evidence>
<accession>A0A366H3Z1</accession>
<dbReference type="AlphaFoldDB" id="A0A366H3Z1"/>
<comment type="caution">
    <text evidence="3">The sequence shown here is derived from an EMBL/GenBank/DDBJ whole genome shotgun (WGS) entry which is preliminary data.</text>
</comment>
<protein>
    <submittedName>
        <fullName evidence="3">Uncharacterized protein</fullName>
    </submittedName>
</protein>
<dbReference type="RefSeq" id="WP_113962323.1">
    <property type="nucleotide sequence ID" value="NZ_QNRR01000021.1"/>
</dbReference>
<keyword evidence="1" id="KW-0175">Coiled coil</keyword>
<feature type="coiled-coil region" evidence="1">
    <location>
        <begin position="97"/>
        <end position="131"/>
    </location>
</feature>
<dbReference type="Proteomes" id="UP000253426">
    <property type="component" value="Unassembled WGS sequence"/>
</dbReference>
<evidence type="ECO:0000313" key="3">
    <source>
        <dbReference type="EMBL" id="RBP35542.1"/>
    </source>
</evidence>
<dbReference type="EMBL" id="QNRR01000021">
    <property type="protein sequence ID" value="RBP35542.1"/>
    <property type="molecule type" value="Genomic_DNA"/>
</dbReference>
<evidence type="ECO:0000256" key="1">
    <source>
        <dbReference type="SAM" id="Coils"/>
    </source>
</evidence>
<reference evidence="3 4" key="1">
    <citation type="submission" date="2018-06" db="EMBL/GenBank/DDBJ databases">
        <title>Genomic Encyclopedia of Type Strains, Phase IV (KMG-IV): sequencing the most valuable type-strain genomes for metagenomic binning, comparative biology and taxonomic classification.</title>
        <authorList>
            <person name="Goeker M."/>
        </authorList>
    </citation>
    <scope>NUCLEOTIDE SEQUENCE [LARGE SCALE GENOMIC DNA]</scope>
    <source>
        <strain evidence="3 4">DSM 25532</strain>
    </source>
</reference>